<protein>
    <submittedName>
        <fullName evidence="2">Uncharacterized protein</fullName>
    </submittedName>
</protein>
<dbReference type="EMBL" id="JBHSOH010000001">
    <property type="protein sequence ID" value="MFC5846711.1"/>
    <property type="molecule type" value="Genomic_DNA"/>
</dbReference>
<proteinExistence type="predicted"/>
<sequence length="70" mass="7551">MTYPAAPTPICGYCGRTYAASACLCRDASRARQNRLAEFDTRAAAQRQGVADPRASHAGPAHRGLFRRDA</sequence>
<dbReference type="Proteomes" id="UP001595979">
    <property type="component" value="Unassembled WGS sequence"/>
</dbReference>
<evidence type="ECO:0000313" key="2">
    <source>
        <dbReference type="EMBL" id="MFC5846711.1"/>
    </source>
</evidence>
<gene>
    <name evidence="2" type="ORF">ACFPQ6_00170</name>
</gene>
<accession>A0ABW1DGV3</accession>
<name>A0ABW1DGV3_9DEIO</name>
<comment type="caution">
    <text evidence="2">The sequence shown here is derived from an EMBL/GenBank/DDBJ whole genome shotgun (WGS) entry which is preliminary data.</text>
</comment>
<dbReference type="RefSeq" id="WP_380044985.1">
    <property type="nucleotide sequence ID" value="NZ_JBHSOH010000001.1"/>
</dbReference>
<evidence type="ECO:0000256" key="1">
    <source>
        <dbReference type="SAM" id="MobiDB-lite"/>
    </source>
</evidence>
<reference evidence="3" key="1">
    <citation type="journal article" date="2019" name="Int. J. Syst. Evol. Microbiol.">
        <title>The Global Catalogue of Microorganisms (GCM) 10K type strain sequencing project: providing services to taxonomists for standard genome sequencing and annotation.</title>
        <authorList>
            <consortium name="The Broad Institute Genomics Platform"/>
            <consortium name="The Broad Institute Genome Sequencing Center for Infectious Disease"/>
            <person name="Wu L."/>
            <person name="Ma J."/>
        </authorList>
    </citation>
    <scope>NUCLEOTIDE SEQUENCE [LARGE SCALE GENOMIC DNA]</scope>
    <source>
        <strain evidence="3">CGMCC 1.15053</strain>
    </source>
</reference>
<organism evidence="2 3">
    <name type="scientific">Deinococcus petrolearius</name>
    <dbReference type="NCBI Taxonomy" id="1751295"/>
    <lineage>
        <taxon>Bacteria</taxon>
        <taxon>Thermotogati</taxon>
        <taxon>Deinococcota</taxon>
        <taxon>Deinococci</taxon>
        <taxon>Deinococcales</taxon>
        <taxon>Deinococcaceae</taxon>
        <taxon>Deinococcus</taxon>
    </lineage>
</organism>
<keyword evidence="3" id="KW-1185">Reference proteome</keyword>
<evidence type="ECO:0000313" key="3">
    <source>
        <dbReference type="Proteomes" id="UP001595979"/>
    </source>
</evidence>
<feature type="region of interest" description="Disordered" evidence="1">
    <location>
        <begin position="44"/>
        <end position="70"/>
    </location>
</feature>